<name>A0A437UJX6_ENTAV</name>
<keyword evidence="4" id="KW-0813">Transport</keyword>
<feature type="transmembrane region" description="Helical" evidence="10">
    <location>
        <begin position="55"/>
        <end position="80"/>
    </location>
</feature>
<evidence type="ECO:0000256" key="5">
    <source>
        <dbReference type="ARBA" id="ARBA00022475"/>
    </source>
</evidence>
<feature type="transmembrane region" description="Helical" evidence="10">
    <location>
        <begin position="320"/>
        <end position="340"/>
    </location>
</feature>
<feature type="transmembrane region" description="Helical" evidence="10">
    <location>
        <begin position="236"/>
        <end position="257"/>
    </location>
</feature>
<dbReference type="InterPro" id="IPR048279">
    <property type="entry name" value="MdtK-like"/>
</dbReference>
<feature type="transmembrane region" description="Helical" evidence="10">
    <location>
        <begin position="15"/>
        <end position="35"/>
    </location>
</feature>
<keyword evidence="7 10" id="KW-1133">Transmembrane helix</keyword>
<evidence type="ECO:0000313" key="12">
    <source>
        <dbReference type="Proteomes" id="UP000288388"/>
    </source>
</evidence>
<comment type="subcellular location">
    <subcellularLocation>
        <location evidence="1">Cell membrane</location>
        <topology evidence="1">Multi-pass membrane protein</topology>
    </subcellularLocation>
</comment>
<evidence type="ECO:0000256" key="6">
    <source>
        <dbReference type="ARBA" id="ARBA00022692"/>
    </source>
</evidence>
<gene>
    <name evidence="11" type="ORF">EK398_03230</name>
</gene>
<protein>
    <recommendedName>
        <fullName evidence="3">Multidrug export protein MepA</fullName>
    </recommendedName>
</protein>
<evidence type="ECO:0000256" key="9">
    <source>
        <dbReference type="ARBA" id="ARBA00023251"/>
    </source>
</evidence>
<comment type="caution">
    <text evidence="11">The sequence shown here is derived from an EMBL/GenBank/DDBJ whole genome shotgun (WGS) entry which is preliminary data.</text>
</comment>
<feature type="transmembrane region" description="Helical" evidence="10">
    <location>
        <begin position="100"/>
        <end position="123"/>
    </location>
</feature>
<evidence type="ECO:0000256" key="10">
    <source>
        <dbReference type="SAM" id="Phobius"/>
    </source>
</evidence>
<keyword evidence="5" id="KW-1003">Cell membrane</keyword>
<dbReference type="PIRSF" id="PIRSF006603">
    <property type="entry name" value="DinF"/>
    <property type="match status" value="1"/>
</dbReference>
<proteinExistence type="inferred from homology"/>
<evidence type="ECO:0000256" key="2">
    <source>
        <dbReference type="ARBA" id="ARBA00008417"/>
    </source>
</evidence>
<dbReference type="InterPro" id="IPR045070">
    <property type="entry name" value="MATE_MepA-like"/>
</dbReference>
<dbReference type="GO" id="GO:0015297">
    <property type="term" value="F:antiporter activity"/>
    <property type="evidence" value="ECO:0007669"/>
    <property type="project" value="InterPro"/>
</dbReference>
<feature type="transmembrane region" description="Helical" evidence="10">
    <location>
        <begin position="390"/>
        <end position="409"/>
    </location>
</feature>
<dbReference type="GO" id="GO:0042910">
    <property type="term" value="F:xenobiotic transmembrane transporter activity"/>
    <property type="evidence" value="ECO:0007669"/>
    <property type="project" value="InterPro"/>
</dbReference>
<evidence type="ECO:0000256" key="7">
    <source>
        <dbReference type="ARBA" id="ARBA00022989"/>
    </source>
</evidence>
<dbReference type="Proteomes" id="UP000288388">
    <property type="component" value="Unassembled WGS sequence"/>
</dbReference>
<dbReference type="GO" id="GO:0046677">
    <property type="term" value="P:response to antibiotic"/>
    <property type="evidence" value="ECO:0007669"/>
    <property type="project" value="UniProtKB-KW"/>
</dbReference>
<dbReference type="RefSeq" id="WP_127978249.1">
    <property type="nucleotide sequence ID" value="NZ_RYZS01000001.1"/>
</dbReference>
<dbReference type="InterPro" id="IPR002528">
    <property type="entry name" value="MATE_fam"/>
</dbReference>
<keyword evidence="9" id="KW-0046">Antibiotic resistance</keyword>
<keyword evidence="8 10" id="KW-0472">Membrane</keyword>
<dbReference type="AlphaFoldDB" id="A0A437UJX6"/>
<evidence type="ECO:0000313" key="11">
    <source>
        <dbReference type="EMBL" id="RVU93952.1"/>
    </source>
</evidence>
<dbReference type="CDD" id="cd13143">
    <property type="entry name" value="MATE_MepA_like"/>
    <property type="match status" value="1"/>
</dbReference>
<dbReference type="NCBIfam" id="TIGR00797">
    <property type="entry name" value="matE"/>
    <property type="match status" value="1"/>
</dbReference>
<dbReference type="InterPro" id="IPR051327">
    <property type="entry name" value="MATE_MepA_subfamily"/>
</dbReference>
<feature type="transmembrane region" description="Helical" evidence="10">
    <location>
        <begin position="360"/>
        <end position="381"/>
    </location>
</feature>
<feature type="transmembrane region" description="Helical" evidence="10">
    <location>
        <begin position="167"/>
        <end position="190"/>
    </location>
</feature>
<dbReference type="GO" id="GO:0005886">
    <property type="term" value="C:plasma membrane"/>
    <property type="evidence" value="ECO:0007669"/>
    <property type="project" value="UniProtKB-SubCell"/>
</dbReference>
<feature type="transmembrane region" description="Helical" evidence="10">
    <location>
        <begin position="421"/>
        <end position="439"/>
    </location>
</feature>
<feature type="transmembrane region" description="Helical" evidence="10">
    <location>
        <begin position="286"/>
        <end position="308"/>
    </location>
</feature>
<organism evidence="11 12">
    <name type="scientific">Enterococcus avium</name>
    <name type="common">Streptococcus avium</name>
    <dbReference type="NCBI Taxonomy" id="33945"/>
    <lineage>
        <taxon>Bacteria</taxon>
        <taxon>Bacillati</taxon>
        <taxon>Bacillota</taxon>
        <taxon>Bacilli</taxon>
        <taxon>Lactobacillales</taxon>
        <taxon>Enterococcaceae</taxon>
        <taxon>Enterococcus</taxon>
    </lineage>
</organism>
<accession>A0A437UJX6</accession>
<dbReference type="EMBL" id="RYZS01000001">
    <property type="protein sequence ID" value="RVU93952.1"/>
    <property type="molecule type" value="Genomic_DNA"/>
</dbReference>
<reference evidence="11 12" key="1">
    <citation type="submission" date="2018-12" db="EMBL/GenBank/DDBJ databases">
        <title>A novel vanA-carrying plasmid in a clinical isolate of Enterococcus avium.</title>
        <authorList>
            <person name="Bernasconi O.J."/>
            <person name="Luzzaro F."/>
            <person name="Endimiani A."/>
        </authorList>
    </citation>
    <scope>NUCLEOTIDE SEQUENCE [LARGE SCALE GENOMIC DNA]</scope>
    <source>
        <strain evidence="11 12">LC0559/18</strain>
    </source>
</reference>
<dbReference type="PANTHER" id="PTHR43823:SF3">
    <property type="entry name" value="MULTIDRUG EXPORT PROTEIN MEPA"/>
    <property type="match status" value="1"/>
</dbReference>
<evidence type="ECO:0000256" key="1">
    <source>
        <dbReference type="ARBA" id="ARBA00004651"/>
    </source>
</evidence>
<comment type="similarity">
    <text evidence="2">Belongs to the multi antimicrobial extrusion (MATE) (TC 2.A.66.1) family. MepA subfamily.</text>
</comment>
<sequence>MEAANPLGTEKIPKLLMQFSIPAIIGMVVNALYNVVDRIYIGHAPGLGANGLTGITIGFPIMIILLSIGILFGVGGATLFSMKLGAGKTEEAERAMGNAFSLLIISGLLFMLMGHLFLSPMLATFGASNSVLPYAISYMRIIFSGAVFQIVSIGMNNFLRADGQPKLAMITMFMGAGVNIILDPVFIYVFDMGMAGAALATILSQFISMVWILSYLLSKRSHHQIRLKNMRIKGRIAVRITTLGMPSFLLQLGNSILNVVLNMSLLTYGGDIAVSGMGIVNSIQTILLMPITGLIQGAQPIVSFNYGAKKFGRVKEAQKYAITVATTIVCIGWLATRIMPEQLVRLFNNEPELLTFGTKALQTWFLCLPVIGFQIVASNFFQATGRTRSAIFLTLTRQIILLIPAILLFSNTWGMDGLLHAAPFADASAALLTGILYTIGIRRLSKEESAVADLEYEAE</sequence>
<evidence type="ECO:0000256" key="3">
    <source>
        <dbReference type="ARBA" id="ARBA00022106"/>
    </source>
</evidence>
<dbReference type="PANTHER" id="PTHR43823">
    <property type="entry name" value="SPORULATION PROTEIN YKVU"/>
    <property type="match status" value="1"/>
</dbReference>
<feature type="transmembrane region" description="Helical" evidence="10">
    <location>
        <begin position="135"/>
        <end position="155"/>
    </location>
</feature>
<dbReference type="Pfam" id="PF01554">
    <property type="entry name" value="MatE"/>
    <property type="match status" value="2"/>
</dbReference>
<keyword evidence="6 10" id="KW-0812">Transmembrane</keyword>
<evidence type="ECO:0000256" key="4">
    <source>
        <dbReference type="ARBA" id="ARBA00022448"/>
    </source>
</evidence>
<feature type="transmembrane region" description="Helical" evidence="10">
    <location>
        <begin position="196"/>
        <end position="216"/>
    </location>
</feature>
<evidence type="ECO:0000256" key="8">
    <source>
        <dbReference type="ARBA" id="ARBA00023136"/>
    </source>
</evidence>